<evidence type="ECO:0000313" key="1">
    <source>
        <dbReference type="EMBL" id="BAS74044.1"/>
    </source>
</evidence>
<dbReference type="Gramene" id="Os01t0717501-00">
    <property type="protein sequence ID" value="Os01t0717501-00"/>
    <property type="gene ID" value="Os01g0717501"/>
</dbReference>
<reference evidence="1 2" key="3">
    <citation type="journal article" date="2013" name="Rice">
        <title>Improvement of the Oryza sativa Nipponbare reference genome using next generation sequence and optical map data.</title>
        <authorList>
            <person name="Kawahara Y."/>
            <person name="de la Bastide M."/>
            <person name="Hamilton J.P."/>
            <person name="Kanamori H."/>
            <person name="McCombie W.R."/>
            <person name="Ouyang S."/>
            <person name="Schwartz D.C."/>
            <person name="Tanaka T."/>
            <person name="Wu J."/>
            <person name="Zhou S."/>
            <person name="Childs K.L."/>
            <person name="Davidson R.M."/>
            <person name="Lin H."/>
            <person name="Quesada-Ocampo L."/>
            <person name="Vaillancourt B."/>
            <person name="Sakai H."/>
            <person name="Lee S.S."/>
            <person name="Kim J."/>
            <person name="Numa H."/>
            <person name="Itoh T."/>
            <person name="Buell C.R."/>
            <person name="Matsumoto T."/>
        </authorList>
    </citation>
    <scope>NUCLEOTIDE SEQUENCE [LARGE SCALE GENOMIC DNA]</scope>
    <source>
        <strain evidence="2">cv. Nipponbare</strain>
    </source>
</reference>
<proteinExistence type="predicted"/>
<organism evidence="1 2">
    <name type="scientific">Oryza sativa subsp. japonica</name>
    <name type="common">Rice</name>
    <dbReference type="NCBI Taxonomy" id="39947"/>
    <lineage>
        <taxon>Eukaryota</taxon>
        <taxon>Viridiplantae</taxon>
        <taxon>Streptophyta</taxon>
        <taxon>Embryophyta</taxon>
        <taxon>Tracheophyta</taxon>
        <taxon>Spermatophyta</taxon>
        <taxon>Magnoliopsida</taxon>
        <taxon>Liliopsida</taxon>
        <taxon>Poales</taxon>
        <taxon>Poaceae</taxon>
        <taxon>BOP clade</taxon>
        <taxon>Oryzoideae</taxon>
        <taxon>Oryzeae</taxon>
        <taxon>Oryzinae</taxon>
        <taxon>Oryza</taxon>
        <taxon>Oryza sativa</taxon>
    </lineage>
</organism>
<gene>
    <name evidence="1" type="ordered locus">Os01g0717501</name>
    <name evidence="1" type="ORF">OSNPB_010717501</name>
</gene>
<dbReference type="PaxDb" id="39947-A0A0P0V7F3"/>
<reference evidence="1 2" key="2">
    <citation type="journal article" date="2013" name="Plant Cell Physiol.">
        <title>Rice Annotation Project Database (RAP-DB): an integrative and interactive database for rice genomics.</title>
        <authorList>
            <person name="Sakai H."/>
            <person name="Lee S.S."/>
            <person name="Tanaka T."/>
            <person name="Numa H."/>
            <person name="Kim J."/>
            <person name="Kawahara Y."/>
            <person name="Wakimoto H."/>
            <person name="Yang C.C."/>
            <person name="Iwamoto M."/>
            <person name="Abe T."/>
            <person name="Yamada Y."/>
            <person name="Muto A."/>
            <person name="Inokuchi H."/>
            <person name="Ikemura T."/>
            <person name="Matsumoto T."/>
            <person name="Sasaki T."/>
            <person name="Itoh T."/>
        </authorList>
    </citation>
    <scope>NUCLEOTIDE SEQUENCE [LARGE SCALE GENOMIC DNA]</scope>
    <source>
        <strain evidence="2">cv. Nipponbare</strain>
    </source>
</reference>
<name>A0A0P0V7F3_ORYSJ</name>
<dbReference type="EMBL" id="AP014957">
    <property type="protein sequence ID" value="BAS74044.1"/>
    <property type="molecule type" value="Genomic_DNA"/>
</dbReference>
<dbReference type="Proteomes" id="UP000059680">
    <property type="component" value="Chromosome 1"/>
</dbReference>
<protein>
    <submittedName>
        <fullName evidence="1">Os01g0717501 protein</fullName>
    </submittedName>
</protein>
<accession>A0A0P0V7F3</accession>
<sequence length="83" mass="9075">MCHREVVLGSRTAKYGTVATTLAGGEAALPSGESAYTSALIRWVEPVPKTKYLSSTTALPTALWSRRIWRSSSTDFKWPSVVM</sequence>
<evidence type="ECO:0000313" key="2">
    <source>
        <dbReference type="Proteomes" id="UP000059680"/>
    </source>
</evidence>
<keyword evidence="2" id="KW-1185">Reference proteome</keyword>
<reference evidence="2" key="1">
    <citation type="journal article" date="2005" name="Nature">
        <title>The map-based sequence of the rice genome.</title>
        <authorList>
            <consortium name="International rice genome sequencing project (IRGSP)"/>
            <person name="Matsumoto T."/>
            <person name="Wu J."/>
            <person name="Kanamori H."/>
            <person name="Katayose Y."/>
            <person name="Fujisawa M."/>
            <person name="Namiki N."/>
            <person name="Mizuno H."/>
            <person name="Yamamoto K."/>
            <person name="Antonio B.A."/>
            <person name="Baba T."/>
            <person name="Sakata K."/>
            <person name="Nagamura Y."/>
            <person name="Aoki H."/>
            <person name="Arikawa K."/>
            <person name="Arita K."/>
            <person name="Bito T."/>
            <person name="Chiden Y."/>
            <person name="Fujitsuka N."/>
            <person name="Fukunaka R."/>
            <person name="Hamada M."/>
            <person name="Harada C."/>
            <person name="Hayashi A."/>
            <person name="Hijishita S."/>
            <person name="Honda M."/>
            <person name="Hosokawa S."/>
            <person name="Ichikawa Y."/>
            <person name="Idonuma A."/>
            <person name="Iijima M."/>
            <person name="Ikeda M."/>
            <person name="Ikeno M."/>
            <person name="Ito K."/>
            <person name="Ito S."/>
            <person name="Ito T."/>
            <person name="Ito Y."/>
            <person name="Ito Y."/>
            <person name="Iwabuchi A."/>
            <person name="Kamiya K."/>
            <person name="Karasawa W."/>
            <person name="Kurita K."/>
            <person name="Katagiri S."/>
            <person name="Kikuta A."/>
            <person name="Kobayashi H."/>
            <person name="Kobayashi N."/>
            <person name="Machita K."/>
            <person name="Maehara T."/>
            <person name="Masukawa M."/>
            <person name="Mizubayashi T."/>
            <person name="Mukai Y."/>
            <person name="Nagasaki H."/>
            <person name="Nagata Y."/>
            <person name="Naito S."/>
            <person name="Nakashima M."/>
            <person name="Nakama Y."/>
            <person name="Nakamichi Y."/>
            <person name="Nakamura M."/>
            <person name="Meguro A."/>
            <person name="Negishi M."/>
            <person name="Ohta I."/>
            <person name="Ohta T."/>
            <person name="Okamoto M."/>
            <person name="Ono N."/>
            <person name="Saji S."/>
            <person name="Sakaguchi M."/>
            <person name="Sakai K."/>
            <person name="Shibata M."/>
            <person name="Shimokawa T."/>
            <person name="Song J."/>
            <person name="Takazaki Y."/>
            <person name="Terasawa K."/>
            <person name="Tsugane M."/>
            <person name="Tsuji K."/>
            <person name="Ueda S."/>
            <person name="Waki K."/>
            <person name="Yamagata H."/>
            <person name="Yamamoto M."/>
            <person name="Yamamoto S."/>
            <person name="Yamane H."/>
            <person name="Yoshiki S."/>
            <person name="Yoshihara R."/>
            <person name="Yukawa K."/>
            <person name="Zhong H."/>
            <person name="Yano M."/>
            <person name="Yuan Q."/>
            <person name="Ouyang S."/>
            <person name="Liu J."/>
            <person name="Jones K.M."/>
            <person name="Gansberger K."/>
            <person name="Moffat K."/>
            <person name="Hill J."/>
            <person name="Bera J."/>
            <person name="Fadrosh D."/>
            <person name="Jin S."/>
            <person name="Johri S."/>
            <person name="Kim M."/>
            <person name="Overton L."/>
            <person name="Reardon M."/>
            <person name="Tsitrin T."/>
            <person name="Vuong H."/>
            <person name="Weaver B."/>
            <person name="Ciecko A."/>
            <person name="Tallon L."/>
            <person name="Jackson J."/>
            <person name="Pai G."/>
            <person name="Aken S.V."/>
            <person name="Utterback T."/>
            <person name="Reidmuller S."/>
            <person name="Feldblyum T."/>
            <person name="Hsiao J."/>
            <person name="Zismann V."/>
            <person name="Iobst S."/>
            <person name="de Vazeille A.R."/>
            <person name="Buell C.R."/>
            <person name="Ying K."/>
            <person name="Li Y."/>
            <person name="Lu T."/>
            <person name="Huang Y."/>
            <person name="Zhao Q."/>
            <person name="Feng Q."/>
            <person name="Zhang L."/>
            <person name="Zhu J."/>
            <person name="Weng Q."/>
            <person name="Mu J."/>
            <person name="Lu Y."/>
            <person name="Fan D."/>
            <person name="Liu Y."/>
            <person name="Guan J."/>
            <person name="Zhang Y."/>
            <person name="Yu S."/>
            <person name="Liu X."/>
            <person name="Zhang Y."/>
            <person name="Hong G."/>
            <person name="Han B."/>
            <person name="Choisne N."/>
            <person name="Demange N."/>
            <person name="Orjeda G."/>
            <person name="Samain S."/>
            <person name="Cattolico L."/>
            <person name="Pelletier E."/>
            <person name="Couloux A."/>
            <person name="Segurens B."/>
            <person name="Wincker P."/>
            <person name="D'Hont A."/>
            <person name="Scarpelli C."/>
            <person name="Weissenbach J."/>
            <person name="Salanoubat M."/>
            <person name="Quetier F."/>
            <person name="Yu Y."/>
            <person name="Kim H.R."/>
            <person name="Rambo T."/>
            <person name="Currie J."/>
            <person name="Collura K."/>
            <person name="Luo M."/>
            <person name="Yang T."/>
            <person name="Ammiraju J.S.S."/>
            <person name="Engler F."/>
            <person name="Soderlund C."/>
            <person name="Wing R.A."/>
            <person name="Palmer L.E."/>
            <person name="de la Bastide M."/>
            <person name="Spiegel L."/>
            <person name="Nascimento L."/>
            <person name="Zutavern T."/>
            <person name="O'Shaughnessy A."/>
            <person name="Dike S."/>
            <person name="Dedhia N."/>
            <person name="Preston R."/>
            <person name="Balija V."/>
            <person name="McCombie W.R."/>
            <person name="Chow T."/>
            <person name="Chen H."/>
            <person name="Chung M."/>
            <person name="Chen C."/>
            <person name="Shaw J."/>
            <person name="Wu H."/>
            <person name="Hsiao K."/>
            <person name="Chao Y."/>
            <person name="Chu M."/>
            <person name="Cheng C."/>
            <person name="Hour A."/>
            <person name="Lee P."/>
            <person name="Lin S."/>
            <person name="Lin Y."/>
            <person name="Liou J."/>
            <person name="Liu S."/>
            <person name="Hsing Y."/>
            <person name="Raghuvanshi S."/>
            <person name="Mohanty A."/>
            <person name="Bharti A.K."/>
            <person name="Gaur A."/>
            <person name="Gupta V."/>
            <person name="Kumar D."/>
            <person name="Ravi V."/>
            <person name="Vij S."/>
            <person name="Kapur A."/>
            <person name="Khurana P."/>
            <person name="Khurana P."/>
            <person name="Khurana J.P."/>
            <person name="Tyagi A.K."/>
            <person name="Gaikwad K."/>
            <person name="Singh A."/>
            <person name="Dalal V."/>
            <person name="Srivastava S."/>
            <person name="Dixit A."/>
            <person name="Pal A.K."/>
            <person name="Ghazi I.A."/>
            <person name="Yadav M."/>
            <person name="Pandit A."/>
            <person name="Bhargava A."/>
            <person name="Sureshbabu K."/>
            <person name="Batra K."/>
            <person name="Sharma T.R."/>
            <person name="Mohapatra T."/>
            <person name="Singh N.K."/>
            <person name="Messing J."/>
            <person name="Nelson A.B."/>
            <person name="Fuks G."/>
            <person name="Kavchok S."/>
            <person name="Keizer G."/>
            <person name="Linton E."/>
            <person name="Llaca V."/>
            <person name="Song R."/>
            <person name="Tanyolac B."/>
            <person name="Young S."/>
            <person name="Ho-Il K."/>
            <person name="Hahn J.H."/>
            <person name="Sangsakoo G."/>
            <person name="Vanavichit A."/>
            <person name="de Mattos Luiz.A.T."/>
            <person name="Zimmer P.D."/>
            <person name="Malone G."/>
            <person name="Dellagostin O."/>
            <person name="de Oliveira A.C."/>
            <person name="Bevan M."/>
            <person name="Bancroft I."/>
            <person name="Minx P."/>
            <person name="Cordum H."/>
            <person name="Wilson R."/>
            <person name="Cheng Z."/>
            <person name="Jin W."/>
            <person name="Jiang J."/>
            <person name="Leong S.A."/>
            <person name="Iwama H."/>
            <person name="Gojobori T."/>
            <person name="Itoh T."/>
            <person name="Niimura Y."/>
            <person name="Fujii Y."/>
            <person name="Habara T."/>
            <person name="Sakai H."/>
            <person name="Sato Y."/>
            <person name="Wilson G."/>
            <person name="Kumar K."/>
            <person name="McCouch S."/>
            <person name="Juretic N."/>
            <person name="Hoen D."/>
            <person name="Wright S."/>
            <person name="Bruskiewich R."/>
            <person name="Bureau T."/>
            <person name="Miyao A."/>
            <person name="Hirochika H."/>
            <person name="Nishikawa T."/>
            <person name="Kadowaki K."/>
            <person name="Sugiura M."/>
            <person name="Burr B."/>
            <person name="Sasaki T."/>
        </authorList>
    </citation>
    <scope>NUCLEOTIDE SEQUENCE [LARGE SCALE GENOMIC DNA]</scope>
    <source>
        <strain evidence="2">cv. Nipponbare</strain>
    </source>
</reference>
<dbReference type="InParanoid" id="A0A0P0V7F3"/>
<dbReference type="AlphaFoldDB" id="A0A0P0V7F3"/>